<dbReference type="GO" id="GO:0004222">
    <property type="term" value="F:metalloendopeptidase activity"/>
    <property type="evidence" value="ECO:0007669"/>
    <property type="project" value="InterPro"/>
</dbReference>
<evidence type="ECO:0000256" key="5">
    <source>
        <dbReference type="SAM" id="MobiDB-lite"/>
    </source>
</evidence>
<dbReference type="Proteomes" id="UP000249061">
    <property type="component" value="Unassembled WGS sequence"/>
</dbReference>
<feature type="chain" id="PRO_5016176716" description="Peptidase M10 metallopeptidase domain-containing protein" evidence="7">
    <location>
        <begin position="20"/>
        <end position="744"/>
    </location>
</feature>
<keyword evidence="6" id="KW-0812">Transmembrane</keyword>
<evidence type="ECO:0000313" key="10">
    <source>
        <dbReference type="Proteomes" id="UP000249061"/>
    </source>
</evidence>
<dbReference type="InterPro" id="IPR024079">
    <property type="entry name" value="MetalloPept_cat_dom_sf"/>
</dbReference>
<keyword evidence="3" id="KW-0378">Hydrolase</keyword>
<evidence type="ECO:0000256" key="4">
    <source>
        <dbReference type="ARBA" id="ARBA00022833"/>
    </source>
</evidence>
<feature type="domain" description="Peptidase M10 metallopeptidase" evidence="8">
    <location>
        <begin position="152"/>
        <end position="224"/>
    </location>
</feature>
<comment type="caution">
    <text evidence="9">The sequence shown here is derived from an EMBL/GenBank/DDBJ whole genome shotgun (WGS) entry which is preliminary data.</text>
</comment>
<evidence type="ECO:0000256" key="2">
    <source>
        <dbReference type="ARBA" id="ARBA00022723"/>
    </source>
</evidence>
<sequence length="744" mass="74856">MSARLLLCLALFSGTVALADPSGRRWAINACGGGCPIGQTCSNQRCVPVFRIAATVDNASGANSVNGGIAYSQIVSRTVASFQAWTTSRVSCNTNYNVSQGNSFTTPVGLNAVNGNDRSNNVIWLSGTSWTHLNNELALTTTTYTTNDNVIIDADMEINNNITWSDSQSPNTYDPESVIIHEAGHFAGLAHSPGSTYVMYALVNPASNKRVLTQYDQNDICNVYPGASGGQGTSCNGDTDCTSPLVCRGRPGSASKICTATCTSTCPTGFSCQAANTGMACLPQVGASDHCKFCQSGGACSTGVCLRFGDGVTFCSSTCSDNDQCPSGSSCQSNYCVPNSNTCTTQCTTNAQCATNYTCTGGTCKPNGNTGDDCSVSVFCKSCNVCTRESATTDQMYCRSCCSGTGLCNTCTSTTCGMGTSCVALASNAGNVCAPSASEPGTCQACPQGTCAQGLTCVQGRCRTECNPSAPGSCQACFGLQQGGGVCACGDEINNVGEPCGQIAQNTVAACAQGLACVQGQSGAGVCRTTCNAGAPASCGTGFTCQLVSGVGVCLPGSEGSTCAACNNAGACSGNLICYLGRCYERCNVNLSQTCGTCVQTAADGTGVCGCSDQISPEGGPCGTSPEVRSCQGGLRCIDSICKDRCDPQVPFCNPDEVCTDIGGSQFFCVRVASGGGTGTTGGGTGSSTGGGRQGGGSATGGSGGGGGAPMDLGCGCGAGGPFGAVAFGVLALLRRRRSTRQLT</sequence>
<dbReference type="SUPFAM" id="SSF55486">
    <property type="entry name" value="Metalloproteases ('zincins'), catalytic domain"/>
    <property type="match status" value="1"/>
</dbReference>
<dbReference type="Pfam" id="PF00413">
    <property type="entry name" value="Peptidase_M10"/>
    <property type="match status" value="1"/>
</dbReference>
<reference evidence="9 10" key="1">
    <citation type="submission" date="2017-08" db="EMBL/GenBank/DDBJ databases">
        <title>Infants hospitalized years apart are colonized by the same room-sourced microbial strains.</title>
        <authorList>
            <person name="Brooks B."/>
            <person name="Olm M.R."/>
            <person name="Firek B.A."/>
            <person name="Baker R."/>
            <person name="Thomas B.C."/>
            <person name="Morowitz M.J."/>
            <person name="Banfield J.F."/>
        </authorList>
    </citation>
    <scope>NUCLEOTIDE SEQUENCE [LARGE SCALE GENOMIC DNA]</scope>
    <source>
        <strain evidence="9">S2_003_000_R2_14</strain>
    </source>
</reference>
<protein>
    <recommendedName>
        <fullName evidence="8">Peptidase M10 metallopeptidase domain-containing protein</fullName>
    </recommendedName>
</protein>
<keyword evidence="6" id="KW-1133">Transmembrane helix</keyword>
<evidence type="ECO:0000256" key="3">
    <source>
        <dbReference type="ARBA" id="ARBA00022801"/>
    </source>
</evidence>
<organism evidence="9 10">
    <name type="scientific">Archangium gephyra</name>
    <dbReference type="NCBI Taxonomy" id="48"/>
    <lineage>
        <taxon>Bacteria</taxon>
        <taxon>Pseudomonadati</taxon>
        <taxon>Myxococcota</taxon>
        <taxon>Myxococcia</taxon>
        <taxon>Myxococcales</taxon>
        <taxon>Cystobacterineae</taxon>
        <taxon>Archangiaceae</taxon>
        <taxon>Archangium</taxon>
    </lineage>
</organism>
<dbReference type="GO" id="GO:0008270">
    <property type="term" value="F:zinc ion binding"/>
    <property type="evidence" value="ECO:0007669"/>
    <property type="project" value="InterPro"/>
</dbReference>
<proteinExistence type="predicted"/>
<dbReference type="GO" id="GO:0031012">
    <property type="term" value="C:extracellular matrix"/>
    <property type="evidence" value="ECO:0007669"/>
    <property type="project" value="InterPro"/>
</dbReference>
<keyword evidence="1" id="KW-0645">Protease</keyword>
<accession>A0A2W5VTM7</accession>
<feature type="transmembrane region" description="Helical" evidence="6">
    <location>
        <begin position="718"/>
        <end position="734"/>
    </location>
</feature>
<feature type="signal peptide" evidence="7">
    <location>
        <begin position="1"/>
        <end position="19"/>
    </location>
</feature>
<dbReference type="EMBL" id="QFQP01000008">
    <property type="protein sequence ID" value="PZR13931.1"/>
    <property type="molecule type" value="Genomic_DNA"/>
</dbReference>
<keyword evidence="4" id="KW-0862">Zinc</keyword>
<keyword evidence="6" id="KW-0472">Membrane</keyword>
<evidence type="ECO:0000256" key="6">
    <source>
        <dbReference type="SAM" id="Phobius"/>
    </source>
</evidence>
<evidence type="ECO:0000256" key="7">
    <source>
        <dbReference type="SAM" id="SignalP"/>
    </source>
</evidence>
<evidence type="ECO:0000259" key="8">
    <source>
        <dbReference type="Pfam" id="PF00413"/>
    </source>
</evidence>
<dbReference type="AlphaFoldDB" id="A0A2W5VTM7"/>
<gene>
    <name evidence="9" type="ORF">DI536_11410</name>
</gene>
<dbReference type="Gene3D" id="3.40.390.10">
    <property type="entry name" value="Collagenase (Catalytic Domain)"/>
    <property type="match status" value="1"/>
</dbReference>
<evidence type="ECO:0000256" key="1">
    <source>
        <dbReference type="ARBA" id="ARBA00022670"/>
    </source>
</evidence>
<feature type="region of interest" description="Disordered" evidence="5">
    <location>
        <begin position="680"/>
        <end position="704"/>
    </location>
</feature>
<dbReference type="GO" id="GO:0006508">
    <property type="term" value="P:proteolysis"/>
    <property type="evidence" value="ECO:0007669"/>
    <property type="project" value="UniProtKB-KW"/>
</dbReference>
<name>A0A2W5VTM7_9BACT</name>
<dbReference type="InterPro" id="IPR001818">
    <property type="entry name" value="Pept_M10_metallopeptidase"/>
</dbReference>
<keyword evidence="2" id="KW-0479">Metal-binding</keyword>
<evidence type="ECO:0000313" key="9">
    <source>
        <dbReference type="EMBL" id="PZR13931.1"/>
    </source>
</evidence>
<keyword evidence="7" id="KW-0732">Signal</keyword>